<dbReference type="PROSITE" id="PS00092">
    <property type="entry name" value="N6_MTASE"/>
    <property type="match status" value="1"/>
</dbReference>
<dbReference type="InterPro" id="IPR029063">
    <property type="entry name" value="SAM-dependent_MTases_sf"/>
</dbReference>
<dbReference type="SUPFAM" id="SSF53335">
    <property type="entry name" value="S-adenosyl-L-methionine-dependent methyltransferases"/>
    <property type="match status" value="1"/>
</dbReference>
<dbReference type="RefSeq" id="WP_077388249.1">
    <property type="nucleotide sequence ID" value="NZ_CP019645.1"/>
</dbReference>
<organism evidence="1 2">
    <name type="scientific">Helicobacter bilis</name>
    <dbReference type="NCBI Taxonomy" id="37372"/>
    <lineage>
        <taxon>Bacteria</taxon>
        <taxon>Pseudomonadati</taxon>
        <taxon>Campylobacterota</taxon>
        <taxon>Epsilonproteobacteria</taxon>
        <taxon>Campylobacterales</taxon>
        <taxon>Helicobacteraceae</taxon>
        <taxon>Helicobacter</taxon>
    </lineage>
</organism>
<dbReference type="GO" id="GO:0032259">
    <property type="term" value="P:methylation"/>
    <property type="evidence" value="ECO:0007669"/>
    <property type="project" value="InterPro"/>
</dbReference>
<dbReference type="Proteomes" id="UP000188298">
    <property type="component" value="Chromosome"/>
</dbReference>
<dbReference type="Gene3D" id="3.40.50.150">
    <property type="entry name" value="Vaccinia Virus protein VP39"/>
    <property type="match status" value="1"/>
</dbReference>
<dbReference type="InterPro" id="IPR002052">
    <property type="entry name" value="DNA_methylase_N6_adenine_CS"/>
</dbReference>
<name>A0A1Q2LFH7_9HELI</name>
<dbReference type="GO" id="GO:0003676">
    <property type="term" value="F:nucleic acid binding"/>
    <property type="evidence" value="ECO:0007669"/>
    <property type="project" value="InterPro"/>
</dbReference>
<evidence type="ECO:0000313" key="1">
    <source>
        <dbReference type="EMBL" id="AQQ59168.1"/>
    </source>
</evidence>
<dbReference type="GO" id="GO:0008168">
    <property type="term" value="F:methyltransferase activity"/>
    <property type="evidence" value="ECO:0007669"/>
    <property type="project" value="InterPro"/>
</dbReference>
<reference evidence="1 2" key="1">
    <citation type="submission" date="2017-02" db="EMBL/GenBank/DDBJ databases">
        <title>Whole genome sequencing of Helicobacter bilis strain AAQJH.</title>
        <authorList>
            <person name="Conlan S."/>
            <person name="Thomas P.J."/>
            <person name="Mullikin J."/>
            <person name="Palmore T.N."/>
            <person name="Frank K.M."/>
            <person name="Segre J.A."/>
        </authorList>
    </citation>
    <scope>NUCLEOTIDE SEQUENCE [LARGE SCALE GENOMIC DNA]</scope>
    <source>
        <strain evidence="1 2">AAQJH</strain>
    </source>
</reference>
<evidence type="ECO:0000313" key="2">
    <source>
        <dbReference type="Proteomes" id="UP000188298"/>
    </source>
</evidence>
<sequence length="86" mass="10055">MTEAETKQSPFLAQKPTLKQRITHTLIIGDNYPTLLNLLINYKRKVKVIYIDPPYGKDVLGEFAETNYDNAITRDNFLSMLYPQYR</sequence>
<gene>
    <name evidence="1" type="ORF">XJ32_02485</name>
</gene>
<dbReference type="KEGG" id="hbl:XJ32_02485"/>
<dbReference type="AlphaFoldDB" id="A0A1Q2LFH7"/>
<evidence type="ECO:0008006" key="3">
    <source>
        <dbReference type="Google" id="ProtNLM"/>
    </source>
</evidence>
<accession>A0A1Q2LFH7</accession>
<proteinExistence type="predicted"/>
<dbReference type="EMBL" id="CP019645">
    <property type="protein sequence ID" value="AQQ59168.1"/>
    <property type="molecule type" value="Genomic_DNA"/>
</dbReference>
<protein>
    <recommendedName>
        <fullName evidence="3">Site-specific DNA-methyltransferase</fullName>
    </recommendedName>
</protein>